<accession>A0A9X3XAG5</accession>
<evidence type="ECO:0000313" key="2">
    <source>
        <dbReference type="EMBL" id="MDC3985173.1"/>
    </source>
</evidence>
<dbReference type="SUPFAM" id="SSF101898">
    <property type="entry name" value="NHL repeat"/>
    <property type="match status" value="1"/>
</dbReference>
<dbReference type="PANTHER" id="PTHR35580">
    <property type="entry name" value="CELL SURFACE GLYCOPROTEIN (S-LAYER PROTEIN)-LIKE PROTEIN"/>
    <property type="match status" value="1"/>
</dbReference>
<dbReference type="Gene3D" id="2.120.10.30">
    <property type="entry name" value="TolB, C-terminal domain"/>
    <property type="match status" value="1"/>
</dbReference>
<evidence type="ECO:0000313" key="3">
    <source>
        <dbReference type="Proteomes" id="UP001151081"/>
    </source>
</evidence>
<comment type="caution">
    <text evidence="2">The sequence shown here is derived from an EMBL/GenBank/DDBJ whole genome shotgun (WGS) entry which is preliminary data.</text>
</comment>
<organism evidence="2 3">
    <name type="scientific">Polyangium jinanense</name>
    <dbReference type="NCBI Taxonomy" id="2829994"/>
    <lineage>
        <taxon>Bacteria</taxon>
        <taxon>Pseudomonadati</taxon>
        <taxon>Myxococcota</taxon>
        <taxon>Polyangia</taxon>
        <taxon>Polyangiales</taxon>
        <taxon>Polyangiaceae</taxon>
        <taxon>Polyangium</taxon>
    </lineage>
</organism>
<dbReference type="InterPro" id="IPR052918">
    <property type="entry name" value="Motility_Chemotaxis_Reg"/>
</dbReference>
<dbReference type="InterPro" id="IPR011042">
    <property type="entry name" value="6-blade_b-propeller_TolB-like"/>
</dbReference>
<dbReference type="InterPro" id="IPR010620">
    <property type="entry name" value="SBBP_repeat"/>
</dbReference>
<dbReference type="EMBL" id="JAGTJJ010000012">
    <property type="protein sequence ID" value="MDC3983247.1"/>
    <property type="molecule type" value="Genomic_DNA"/>
</dbReference>
<sequence length="503" mass="51824">MNPAHTLGKAMMTTGRWTAAGLCLACLAPAMGCAPVDEMVVEEWEEVEVSGGSDVVGEEENVAEATEALTSLGFSTFVGGTGEDWRTKPAVDPAGNVYVAGQNNQDIFVAKYSASGVPLWTATFGGEGWEDVRDVAVDKAGCVYVLAKTDSYGPTQTILVAKLNAAGNALAYYSRFGGSGDDQPNGIAVDSAGNAYVTGETRSVDFPVTPGAMQQAHHGDSDAFVTKLNASGSSLVYSTYLGGSGSDAAMDIAVDAAGYAYVVGSTTPLPNVAGLPFPTTPGAYQRNPGDPWWGYDVFVTELIPNGSAPYYSTLIGGSYGDSGVGIAVDSAYNAYVVGTSWSTNFPTTPGAFRSAKSGPAHEIDVFVTKVNEPGSALLYSTWVGSGETGYDFPSIAVSSSGKAYVTGVAESTSFPVTANALQTSHHGTFDGFLMELNTSGSAAAYATYLGGSGIDYLFGIAVDGHGNAFVAGHTTSTDFPVYNAAQPSYSGYGYGVLTKFLGP</sequence>
<dbReference type="AlphaFoldDB" id="A0A9X3XAG5"/>
<dbReference type="Proteomes" id="UP001151081">
    <property type="component" value="Unassembled WGS sequence"/>
</dbReference>
<dbReference type="Pfam" id="PF06739">
    <property type="entry name" value="SBBP"/>
    <property type="match status" value="4"/>
</dbReference>
<name>A0A9X3XAG5_9BACT</name>
<gene>
    <name evidence="1" type="ORF">KEG57_22235</name>
    <name evidence="2" type="ORF">KEG57_32140</name>
</gene>
<dbReference type="PANTHER" id="PTHR35580:SF1">
    <property type="entry name" value="PHYTASE-LIKE DOMAIN-CONTAINING PROTEIN"/>
    <property type="match status" value="1"/>
</dbReference>
<dbReference type="EMBL" id="JAGTJJ010000026">
    <property type="protein sequence ID" value="MDC3985173.1"/>
    <property type="molecule type" value="Genomic_DNA"/>
</dbReference>
<dbReference type="RefSeq" id="WP_272421064.1">
    <property type="nucleotide sequence ID" value="NZ_JAGTJJ010000012.1"/>
</dbReference>
<reference evidence="2 3" key="1">
    <citation type="submission" date="2021-04" db="EMBL/GenBank/DDBJ databases">
        <title>Genome analysis of Polyangium sp.</title>
        <authorList>
            <person name="Li Y."/>
            <person name="Wang J."/>
        </authorList>
    </citation>
    <scope>NUCLEOTIDE SEQUENCE [LARGE SCALE GENOMIC DNA]</scope>
    <source>
        <strain evidence="2 3">SDU14</strain>
    </source>
</reference>
<proteinExistence type="predicted"/>
<keyword evidence="3" id="KW-1185">Reference proteome</keyword>
<protein>
    <submittedName>
        <fullName evidence="2">SBBP repeat-containing protein</fullName>
    </submittedName>
</protein>
<evidence type="ECO:0000313" key="1">
    <source>
        <dbReference type="EMBL" id="MDC3983247.1"/>
    </source>
</evidence>